<keyword evidence="4 6" id="KW-1133">Transmembrane helix</keyword>
<feature type="transmembrane region" description="Helical" evidence="6">
    <location>
        <begin position="109"/>
        <end position="132"/>
    </location>
</feature>
<accession>A0A7U3WTA0</accession>
<evidence type="ECO:0000256" key="3">
    <source>
        <dbReference type="ARBA" id="ARBA00022692"/>
    </source>
</evidence>
<dbReference type="EMBL" id="CP065856">
    <property type="protein sequence ID" value="QPV65164.1"/>
    <property type="molecule type" value="Genomic_DNA"/>
</dbReference>
<dbReference type="GO" id="GO:0005886">
    <property type="term" value="C:plasma membrane"/>
    <property type="evidence" value="ECO:0007669"/>
    <property type="project" value="UniProtKB-SubCell"/>
</dbReference>
<evidence type="ECO:0000313" key="8">
    <source>
        <dbReference type="EMBL" id="QPV65164.1"/>
    </source>
</evidence>
<evidence type="ECO:0000256" key="4">
    <source>
        <dbReference type="ARBA" id="ARBA00022989"/>
    </source>
</evidence>
<proteinExistence type="predicted"/>
<feature type="transmembrane region" description="Helical" evidence="6">
    <location>
        <begin position="57"/>
        <end position="76"/>
    </location>
</feature>
<evidence type="ECO:0000256" key="1">
    <source>
        <dbReference type="ARBA" id="ARBA00004651"/>
    </source>
</evidence>
<dbReference type="KEGG" id="hlt:I7X12_19250"/>
<comment type="subcellular location">
    <subcellularLocation>
        <location evidence="1">Cell membrane</location>
        <topology evidence="1">Multi-pass membrane protein</topology>
    </subcellularLocation>
</comment>
<protein>
    <submittedName>
        <fullName evidence="8">TRIC cation channel family protein</fullName>
    </submittedName>
</protein>
<keyword evidence="2" id="KW-1003">Cell membrane</keyword>
<evidence type="ECO:0000256" key="5">
    <source>
        <dbReference type="ARBA" id="ARBA00023136"/>
    </source>
</evidence>
<feature type="domain" description="Glycine transporter" evidence="7">
    <location>
        <begin position="2"/>
        <end position="70"/>
    </location>
</feature>
<dbReference type="PANTHER" id="PTHR30506:SF3">
    <property type="entry name" value="UPF0126 INNER MEMBRANE PROTEIN YADS-RELATED"/>
    <property type="match status" value="1"/>
</dbReference>
<dbReference type="InterPro" id="IPR005115">
    <property type="entry name" value="Gly_transporter"/>
</dbReference>
<reference evidence="8 9" key="1">
    <citation type="submission" date="2020-12" db="EMBL/GenBank/DDBJ databases">
        <title>Halosimplex halophilum sp. nov. and Halosimplex salinum sp. nov., two new members of the genus Halosimplex.</title>
        <authorList>
            <person name="Cui H.L."/>
        </authorList>
    </citation>
    <scope>NUCLEOTIDE SEQUENCE [LARGE SCALE GENOMIC DNA]</scope>
    <source>
        <strain evidence="8 9">YGH94</strain>
    </source>
</reference>
<keyword evidence="5 6" id="KW-0472">Membrane</keyword>
<evidence type="ECO:0000256" key="6">
    <source>
        <dbReference type="SAM" id="Phobius"/>
    </source>
</evidence>
<keyword evidence="3 6" id="KW-0812">Transmembrane</keyword>
<name>A0A7U3WTA0_9EURY</name>
<organism evidence="8 9">
    <name type="scientific">Halosimplex litoreum</name>
    <dbReference type="NCBI Taxonomy" id="1198301"/>
    <lineage>
        <taxon>Archaea</taxon>
        <taxon>Methanobacteriati</taxon>
        <taxon>Methanobacteriota</taxon>
        <taxon>Stenosarchaea group</taxon>
        <taxon>Halobacteria</taxon>
        <taxon>Halobacteriales</taxon>
        <taxon>Haloarculaceae</taxon>
        <taxon>Halosimplex</taxon>
    </lineage>
</organism>
<dbReference type="Pfam" id="PF03458">
    <property type="entry name" value="Gly_transporter"/>
    <property type="match status" value="2"/>
</dbReference>
<dbReference type="PANTHER" id="PTHR30506">
    <property type="entry name" value="INNER MEMBRANE PROTEIN"/>
    <property type="match status" value="1"/>
</dbReference>
<feature type="transmembrane region" description="Helical" evidence="6">
    <location>
        <begin position="24"/>
        <end position="45"/>
    </location>
</feature>
<evidence type="ECO:0000313" key="9">
    <source>
        <dbReference type="Proteomes" id="UP000595001"/>
    </source>
</evidence>
<evidence type="ECO:0000256" key="2">
    <source>
        <dbReference type="ARBA" id="ARBA00022475"/>
    </source>
</evidence>
<dbReference type="AlphaFoldDB" id="A0A7U3WTA0"/>
<dbReference type="Proteomes" id="UP000595001">
    <property type="component" value="Chromosome"/>
</dbReference>
<gene>
    <name evidence="8" type="ORF">I7X12_19250</name>
</gene>
<feature type="domain" description="Glycine transporter" evidence="7">
    <location>
        <begin position="88"/>
        <end position="159"/>
    </location>
</feature>
<sequence>MNAVGLAAFAFVGATKAIRERFDLFGVAVVGLVTAFAGGTTRDLLVNRVPLALSSPVEIAVGTFGVVAAVGVGAVVESANDHPVTVSADAVGLASFATAGAIVATNAEIGGFGVVALAVVNAVGGGAFADVLLDRSPFVLLDDFYASCAFLGGLAYWLAVQLGASGELSAFLCVSVTFGTRVLAVRYGWEVPTAQTLRTAD</sequence>
<evidence type="ECO:0000259" key="7">
    <source>
        <dbReference type="Pfam" id="PF03458"/>
    </source>
</evidence>
<dbReference type="OrthoDB" id="116318at2157"/>
<keyword evidence="9" id="KW-1185">Reference proteome</keyword>